<dbReference type="InterPro" id="IPR008274">
    <property type="entry name" value="AldOxase/xan_DH_MoCoBD1"/>
</dbReference>
<dbReference type="AlphaFoldDB" id="A0A8R1DVA5"/>
<evidence type="ECO:0000256" key="4">
    <source>
        <dbReference type="ARBA" id="ARBA00022714"/>
    </source>
</evidence>
<keyword evidence="4" id="KW-0001">2Fe-2S</keyword>
<dbReference type="PANTHER" id="PTHR11908:SF139">
    <property type="entry name" value="XANTHINE DEHYDROGENASE-RELATED"/>
    <property type="match status" value="1"/>
</dbReference>
<evidence type="ECO:0000256" key="5">
    <source>
        <dbReference type="ARBA" id="ARBA00022723"/>
    </source>
</evidence>
<dbReference type="InterPro" id="IPR046867">
    <property type="entry name" value="AldOxase/xan_DH_MoCoBD2"/>
</dbReference>
<keyword evidence="6" id="KW-0560">Oxidoreductase</keyword>
<reference evidence="12" key="2">
    <citation type="submission" date="2022-06" db="UniProtKB">
        <authorList>
            <consortium name="EnsemblMetazoa"/>
        </authorList>
    </citation>
    <scope>IDENTIFICATION</scope>
    <source>
        <strain evidence="12">DF5081</strain>
    </source>
</reference>
<dbReference type="GO" id="GO:0016491">
    <property type="term" value="F:oxidoreductase activity"/>
    <property type="evidence" value="ECO:0007669"/>
    <property type="project" value="UniProtKB-KW"/>
</dbReference>
<evidence type="ECO:0000256" key="6">
    <source>
        <dbReference type="ARBA" id="ARBA00023002"/>
    </source>
</evidence>
<proteinExistence type="inferred from homology"/>
<dbReference type="InterPro" id="IPR016208">
    <property type="entry name" value="Ald_Oxase/xanthine_DH-like"/>
</dbReference>
<comment type="cofactor">
    <cofactor evidence="1">
        <name>Mo-molybdopterin</name>
        <dbReference type="ChEBI" id="CHEBI:71302"/>
    </cofactor>
</comment>
<dbReference type="Pfam" id="PF20256">
    <property type="entry name" value="MoCoBD_2"/>
    <property type="match status" value="1"/>
</dbReference>
<dbReference type="GO" id="GO:0005506">
    <property type="term" value="F:iron ion binding"/>
    <property type="evidence" value="ECO:0007669"/>
    <property type="project" value="InterPro"/>
</dbReference>
<sequence>MCAVVALKMNRPVYGFLSRSDDMMITGKRHEVFSKYRVGFDAQGKIKGIHYHAWLNGGWSKDHSEGVTMVMGVMIDSVYNIPNLHFTGYPVKTNTCSNTAFRGYGNPQGTLVNEGVMRRIAFEVGKEVEVVKRLNFALEGDRRFMGGKIHSDALIECWDYCYKWSDFELRKQEIKDFNKKSTTIKRGIAMSSVRFSLPHAGPTAHGIASLLINLDGSVQLSIGGTEMGQGLNQKMLQVCSEALRRPIQSITIVDSSTDKVTNAPETGGSQNADTNGLAVLVCCKRILSKLQPFIDKNSGDWHKAIREAFANFVPLQCTEYGIVERSKYGVDETETPYNTTGACAVIMEIDILTGYNKIIGVDMVMDLGESLNPALDIGQIEGAFMQGYGLVTCEKISFDPTTGKLDQNSSGKYKIPKAEDVPNDFRVKLLGANKVYGAQVYSSKGVGEPPLMMSCGAVNSAIMNCVDSWRRENGLVDFVETVSPLTADKIRAMCPIRV</sequence>
<keyword evidence="7" id="KW-0408">Iron</keyword>
<evidence type="ECO:0000259" key="10">
    <source>
        <dbReference type="Pfam" id="PF02738"/>
    </source>
</evidence>
<keyword evidence="8" id="KW-0411">Iron-sulfur</keyword>
<dbReference type="EnsemblMetazoa" id="CJA13245.1">
    <property type="protein sequence ID" value="CJA13245.1"/>
    <property type="gene ID" value="WBGene00132449"/>
</dbReference>
<accession>A0A8R1DVA5</accession>
<comment type="cofactor">
    <cofactor evidence="9">
        <name>[2Fe-2S] cluster</name>
        <dbReference type="ChEBI" id="CHEBI:190135"/>
    </cofactor>
</comment>
<dbReference type="Proteomes" id="UP000005237">
    <property type="component" value="Unassembled WGS sequence"/>
</dbReference>
<evidence type="ECO:0000256" key="7">
    <source>
        <dbReference type="ARBA" id="ARBA00023004"/>
    </source>
</evidence>
<dbReference type="InterPro" id="IPR037165">
    <property type="entry name" value="AldOxase/xan_DH_Mopterin-bd_sf"/>
</dbReference>
<evidence type="ECO:0000256" key="1">
    <source>
        <dbReference type="ARBA" id="ARBA00001924"/>
    </source>
</evidence>
<keyword evidence="13" id="KW-1185">Reference proteome</keyword>
<feature type="domain" description="Aldehyde oxidase/xanthine dehydrogenase second molybdopterin binding" evidence="11">
    <location>
        <begin position="162"/>
        <end position="422"/>
    </location>
</feature>
<evidence type="ECO:0000259" key="11">
    <source>
        <dbReference type="Pfam" id="PF20256"/>
    </source>
</evidence>
<dbReference type="FunFam" id="3.30.365.10:FF:000002">
    <property type="entry name" value="Xanthine dehydrogenase oxidase"/>
    <property type="match status" value="1"/>
</dbReference>
<comment type="cofactor">
    <cofactor evidence="2">
        <name>FAD</name>
        <dbReference type="ChEBI" id="CHEBI:57692"/>
    </cofactor>
</comment>
<reference evidence="13" key="1">
    <citation type="submission" date="2010-08" db="EMBL/GenBank/DDBJ databases">
        <authorList>
            <consortium name="Caenorhabditis japonica Sequencing Consortium"/>
            <person name="Wilson R.K."/>
        </authorList>
    </citation>
    <scope>NUCLEOTIDE SEQUENCE [LARGE SCALE GENOMIC DNA]</scope>
    <source>
        <strain evidence="13">DF5081</strain>
    </source>
</reference>
<dbReference type="SUPFAM" id="SSF56003">
    <property type="entry name" value="Molybdenum cofactor-binding domain"/>
    <property type="match status" value="1"/>
</dbReference>
<evidence type="ECO:0000256" key="2">
    <source>
        <dbReference type="ARBA" id="ARBA00001974"/>
    </source>
</evidence>
<name>A0A8R1DVA5_CAEJA</name>
<dbReference type="Gene3D" id="3.30.365.10">
    <property type="entry name" value="Aldehyde oxidase/xanthine dehydrogenase, molybdopterin binding domain"/>
    <property type="match status" value="3"/>
</dbReference>
<evidence type="ECO:0000313" key="12">
    <source>
        <dbReference type="EnsemblMetazoa" id="CJA13245.1"/>
    </source>
</evidence>
<evidence type="ECO:0000256" key="3">
    <source>
        <dbReference type="ARBA" id="ARBA00006849"/>
    </source>
</evidence>
<evidence type="ECO:0000313" key="13">
    <source>
        <dbReference type="Proteomes" id="UP000005237"/>
    </source>
</evidence>
<evidence type="ECO:0000256" key="9">
    <source>
        <dbReference type="ARBA" id="ARBA00034078"/>
    </source>
</evidence>
<evidence type="ECO:0000256" key="8">
    <source>
        <dbReference type="ARBA" id="ARBA00023014"/>
    </source>
</evidence>
<protein>
    <submittedName>
        <fullName evidence="12">Ald_Xan_dh_C2 domain-containing protein</fullName>
    </submittedName>
</protein>
<feature type="domain" description="Aldehyde oxidase/xanthine dehydrogenase first molybdopterin binding" evidence="10">
    <location>
        <begin position="1"/>
        <end position="136"/>
    </location>
</feature>
<organism evidence="12 13">
    <name type="scientific">Caenorhabditis japonica</name>
    <dbReference type="NCBI Taxonomy" id="281687"/>
    <lineage>
        <taxon>Eukaryota</taxon>
        <taxon>Metazoa</taxon>
        <taxon>Ecdysozoa</taxon>
        <taxon>Nematoda</taxon>
        <taxon>Chromadorea</taxon>
        <taxon>Rhabditida</taxon>
        <taxon>Rhabditina</taxon>
        <taxon>Rhabditomorpha</taxon>
        <taxon>Rhabditoidea</taxon>
        <taxon>Rhabditidae</taxon>
        <taxon>Peloderinae</taxon>
        <taxon>Caenorhabditis</taxon>
    </lineage>
</organism>
<dbReference type="PANTHER" id="PTHR11908">
    <property type="entry name" value="XANTHINE DEHYDROGENASE"/>
    <property type="match status" value="1"/>
</dbReference>
<comment type="similarity">
    <text evidence="3">Belongs to the xanthine dehydrogenase family.</text>
</comment>
<dbReference type="Pfam" id="PF02738">
    <property type="entry name" value="MoCoBD_1"/>
    <property type="match status" value="1"/>
</dbReference>
<dbReference type="GO" id="GO:0051537">
    <property type="term" value="F:2 iron, 2 sulfur cluster binding"/>
    <property type="evidence" value="ECO:0007669"/>
    <property type="project" value="UniProtKB-KW"/>
</dbReference>
<keyword evidence="5" id="KW-0479">Metal-binding</keyword>